<feature type="compositionally biased region" description="Low complexity" evidence="11">
    <location>
        <begin position="1328"/>
        <end position="1338"/>
    </location>
</feature>
<dbReference type="GO" id="GO:0005643">
    <property type="term" value="C:nuclear pore"/>
    <property type="evidence" value="ECO:0007669"/>
    <property type="project" value="UniProtKB-SubCell"/>
</dbReference>
<feature type="region of interest" description="Disordered" evidence="11">
    <location>
        <begin position="1038"/>
        <end position="1091"/>
    </location>
</feature>
<dbReference type="InterPro" id="IPR011333">
    <property type="entry name" value="SKP1/BTB/POZ_sf"/>
</dbReference>
<evidence type="ECO:0000256" key="7">
    <source>
        <dbReference type="ARBA" id="ARBA00022927"/>
    </source>
</evidence>
<dbReference type="PANTHER" id="PTHR24413">
    <property type="entry name" value="SPECKLE-TYPE POZ PROTEIN"/>
    <property type="match status" value="1"/>
</dbReference>
<dbReference type="GO" id="GO:0006606">
    <property type="term" value="P:protein import into nucleus"/>
    <property type="evidence" value="ECO:0007669"/>
    <property type="project" value="UniProtKB-ARBA"/>
</dbReference>
<accession>A0AAV2AHP2</accession>
<comment type="similarity">
    <text evidence="3">Belongs to the nucleoporin GLFG family.</text>
</comment>
<evidence type="ECO:0000313" key="13">
    <source>
        <dbReference type="EMBL" id="CAL1283217.1"/>
    </source>
</evidence>
<dbReference type="GO" id="GO:0031965">
    <property type="term" value="C:nuclear membrane"/>
    <property type="evidence" value="ECO:0007669"/>
    <property type="project" value="UniProtKB-SubCell"/>
</dbReference>
<dbReference type="Gene3D" id="2.60.210.10">
    <property type="entry name" value="Apoptosis, Tumor Necrosis Factor Receptor Associated Protein 2, Chain A"/>
    <property type="match status" value="1"/>
</dbReference>
<keyword evidence="10" id="KW-0539">Nucleus</keyword>
<evidence type="ECO:0000256" key="3">
    <source>
        <dbReference type="ARBA" id="ARBA00008926"/>
    </source>
</evidence>
<evidence type="ECO:0000256" key="11">
    <source>
        <dbReference type="SAM" id="MobiDB-lite"/>
    </source>
</evidence>
<dbReference type="CDD" id="cd18186">
    <property type="entry name" value="BTB_POZ_ZBTB_KLHL-like"/>
    <property type="match status" value="1"/>
</dbReference>
<keyword evidence="8" id="KW-0811">Translocation</keyword>
<reference evidence="13 14" key="1">
    <citation type="submission" date="2024-04" db="EMBL/GenBank/DDBJ databases">
        <authorList>
            <person name="Rising A."/>
            <person name="Reimegard J."/>
            <person name="Sonavane S."/>
            <person name="Akerstrom W."/>
            <person name="Nylinder S."/>
            <person name="Hedman E."/>
            <person name="Kallberg Y."/>
        </authorList>
    </citation>
    <scope>NUCLEOTIDE SEQUENCE [LARGE SCALE GENOMIC DNA]</scope>
</reference>
<evidence type="ECO:0000256" key="5">
    <source>
        <dbReference type="ARBA" id="ARBA00022448"/>
    </source>
</evidence>
<dbReference type="Pfam" id="PF00651">
    <property type="entry name" value="BTB"/>
    <property type="match status" value="1"/>
</dbReference>
<evidence type="ECO:0000256" key="6">
    <source>
        <dbReference type="ARBA" id="ARBA00022816"/>
    </source>
</evidence>
<feature type="domain" description="BTB" evidence="12">
    <location>
        <begin position="331"/>
        <end position="398"/>
    </location>
</feature>
<evidence type="ECO:0000259" key="12">
    <source>
        <dbReference type="PROSITE" id="PS50097"/>
    </source>
</evidence>
<dbReference type="FunFam" id="1.10.10.2360:FF:000001">
    <property type="entry name" value="Nuclear pore complex protein Nup98-Nup96"/>
    <property type="match status" value="1"/>
</dbReference>
<feature type="region of interest" description="Disordered" evidence="11">
    <location>
        <begin position="939"/>
        <end position="961"/>
    </location>
</feature>
<keyword evidence="7" id="KW-0653">Protein transport</keyword>
<keyword evidence="9" id="KW-0906">Nuclear pore complex</keyword>
<keyword evidence="14" id="KW-1185">Reference proteome</keyword>
<dbReference type="GO" id="GO:0051028">
    <property type="term" value="P:mRNA transport"/>
    <property type="evidence" value="ECO:0007669"/>
    <property type="project" value="UniProtKB-KW"/>
</dbReference>
<dbReference type="Pfam" id="PF21240">
    <property type="entry name" value="Nup98_GLEBS"/>
    <property type="match status" value="1"/>
</dbReference>
<dbReference type="Gene3D" id="3.30.710.10">
    <property type="entry name" value="Potassium Channel Kv1.1, Chain A"/>
    <property type="match status" value="1"/>
</dbReference>
<keyword evidence="5" id="KW-0813">Transport</keyword>
<evidence type="ECO:0000313" key="14">
    <source>
        <dbReference type="Proteomes" id="UP001497382"/>
    </source>
</evidence>
<keyword evidence="6" id="KW-0509">mRNA transport</keyword>
<evidence type="ECO:0000256" key="10">
    <source>
        <dbReference type="ARBA" id="ARBA00023242"/>
    </source>
</evidence>
<dbReference type="PROSITE" id="PS50097">
    <property type="entry name" value="BTB"/>
    <property type="match status" value="1"/>
</dbReference>
<evidence type="ECO:0000256" key="9">
    <source>
        <dbReference type="ARBA" id="ARBA00023132"/>
    </source>
</evidence>
<protein>
    <recommendedName>
        <fullName evidence="4">Nuclear pore complex protein Nup98-Nup96</fullName>
    </recommendedName>
</protein>
<dbReference type="SUPFAM" id="SSF54695">
    <property type="entry name" value="POZ domain"/>
    <property type="match status" value="1"/>
</dbReference>
<sequence length="1435" mass="157965">MSTRDKRKCFTFMWSVENINYYWKKEFIRSPTFVINALQESNYFLNLYLDGLGNDNCIHFFLNNLIDSSSNKIDCELAYLSNDGAVLKSVERLNVKSTGLFIEKKEVFVNNRSSYRPKDKLILRCKIWKRDGEMTEDVQCFARTRICIKREAFLWNIQNFSSLHSEEKCTYQIKSMPSNEVLMSFDLLIKNPYTDEDSINIQPVSENGKIKYCVFYIMPLNGPGSADQSIKKEILFSDNKKPKLFTLPFSKNDLIARKDLCLPNDVLSLRCECTYTTGDIIEEIESVFYGCDGLSSIEADNKRFDEENTSAVSKRILNDDLKSLFHDDFLSDIKLKTSTKTFSAHKSILSARSPVFKAMFSNNMKEKLTDCVEIKDIDSETVFRMLLYVYTAEIQDLPCENVCELYRAADIYQILALRDECSTYIKSNLSPINACEVLILADMHQDEYLKASVQEFIFNHDVLNSEEWKLLIKNHAKLAADTMYLQIQSSSKLPGSKSSTIEQIFGNRSAKINSVSSGFESTTTKTTSTSFALNNNTVSGPFTTFLFSNFNEKESSAPREVKIAGSRLGLHKKREDSQCSSHGFGSKETAAAAGTTFKFNPPTGVDVIMRGGVSRSIGTKIQCITCMKEYENKSFEELRVEDYAAKRKGDRTIGVTRFPTPPAQKTSILGGSPFTFGGNQSADSTGAKKFPDEFGMKSDWTPLAFPQLSSIPKTETAYPGFNSSSIKIPSASNIFNFSTTEKFSFGNSGQKTPIKSSFSFGNISEKGNAKLSFSFDNSDKKEPDKPSFLFGNSTKKEPSKASFSFRNISEKEHPKSPFSFGNICEKEPTKPSFLFDSSDKKEFVTSTFSFGNICEKEPTKPSISFSNCREKEPIKSSFSFDSSDKKEFVAPSLLFGNISEKEPIKSSFLFDSSDKSEPVKPSFTFQNCNEKEPVKPCLTFGSSDEKEPAKQSFTSSDAKEPVQQSFSFGFHPFIAKKEPIKKSLSNSRSDRKEPVKSPFSFADSGEKEPIKPSFSFNSSSEKKQIKSFSFEKSIEKEPVKPPFSFSSSNDKEHVKSSFSVINSNEKERDKQSFLFSSSDEKESVNQSSSMRKSCAVEFSPSSGFNNSTGQEFPRLESISTLTTCTSVSAQMNSAHLVFNNSNAKTSSASLGFKGMKGDSSTETRIVSSIVGASTAPNGINSTIPVKPSKPFFAFDSISVKASPSFSGLNSSNKAIHFYSPASHTSSVETPVSSTEKTREIDGTCAKIPSASTGYGSSFPDTPATAGIGSANAKIPSELDFSSEETPSTSTGCDSSFADKLATSEISSSSVTILSASSELNCSSADSPSASTGCGSSSPDTPVTSGVDSASTKVSFELDCTSVEKPSTYAMTYSASSGFDSTNKSTLPATHAFDSIPAEITVCSGSNMASSETKCPPFVLDCDNRGTFTTSECKPS</sequence>
<dbReference type="Gene3D" id="1.10.10.2360">
    <property type="match status" value="1"/>
</dbReference>
<dbReference type="SUPFAM" id="SSF49599">
    <property type="entry name" value="TRAF domain-like"/>
    <property type="match status" value="1"/>
</dbReference>
<dbReference type="InterPro" id="IPR008974">
    <property type="entry name" value="TRAF-like"/>
</dbReference>
<dbReference type="Proteomes" id="UP001497382">
    <property type="component" value="Unassembled WGS sequence"/>
</dbReference>
<dbReference type="Gene3D" id="1.25.40.420">
    <property type="match status" value="1"/>
</dbReference>
<evidence type="ECO:0000256" key="8">
    <source>
        <dbReference type="ARBA" id="ARBA00023010"/>
    </source>
</evidence>
<name>A0AAV2AHP2_9ARAC</name>
<feature type="compositionally biased region" description="Polar residues" evidence="11">
    <location>
        <begin position="951"/>
        <end position="961"/>
    </location>
</feature>
<evidence type="ECO:0000256" key="2">
    <source>
        <dbReference type="ARBA" id="ARBA00004620"/>
    </source>
</evidence>
<evidence type="ECO:0000256" key="4">
    <source>
        <dbReference type="ARBA" id="ARBA00013472"/>
    </source>
</evidence>
<comment type="subcellular location">
    <subcellularLocation>
        <location evidence="2">Nucleus membrane</location>
        <topology evidence="2">Peripheral membrane protein</topology>
        <orientation evidence="2">Nucleoplasmic side</orientation>
    </subcellularLocation>
    <subcellularLocation>
        <location evidence="1">Nucleus</location>
        <location evidence="1">Nuclear pore complex</location>
    </subcellularLocation>
</comment>
<feature type="region of interest" description="Disordered" evidence="11">
    <location>
        <begin position="979"/>
        <end position="1023"/>
    </location>
</feature>
<feature type="region of interest" description="Disordered" evidence="11">
    <location>
        <begin position="1328"/>
        <end position="1347"/>
    </location>
</feature>
<comment type="caution">
    <text evidence="13">The sequence shown here is derived from an EMBL/GenBank/DDBJ whole genome shotgun (WGS) entry which is preliminary data.</text>
</comment>
<dbReference type="SMART" id="SM00225">
    <property type="entry name" value="BTB"/>
    <property type="match status" value="1"/>
</dbReference>
<dbReference type="EMBL" id="CAXIEN010000165">
    <property type="protein sequence ID" value="CAL1283217.1"/>
    <property type="molecule type" value="Genomic_DNA"/>
</dbReference>
<organism evidence="13 14">
    <name type="scientific">Larinioides sclopetarius</name>
    <dbReference type="NCBI Taxonomy" id="280406"/>
    <lineage>
        <taxon>Eukaryota</taxon>
        <taxon>Metazoa</taxon>
        <taxon>Ecdysozoa</taxon>
        <taxon>Arthropoda</taxon>
        <taxon>Chelicerata</taxon>
        <taxon>Arachnida</taxon>
        <taxon>Araneae</taxon>
        <taxon>Araneomorphae</taxon>
        <taxon>Entelegynae</taxon>
        <taxon>Araneoidea</taxon>
        <taxon>Araneidae</taxon>
        <taxon>Larinioides</taxon>
    </lineage>
</organism>
<evidence type="ECO:0000256" key="1">
    <source>
        <dbReference type="ARBA" id="ARBA00004567"/>
    </source>
</evidence>
<proteinExistence type="inferred from homology"/>
<dbReference type="InterPro" id="IPR000210">
    <property type="entry name" value="BTB/POZ_dom"/>
</dbReference>
<gene>
    <name evidence="13" type="ORF">LARSCL_LOCUS12459</name>
</gene>
<feature type="region of interest" description="Disordered" evidence="11">
    <location>
        <begin position="774"/>
        <end position="802"/>
    </location>
</feature>